<sequence length="169" mass="16017">MGSCTSKPIFRKKNPKHQTVQTTSSKEKRIYPHSTSSSPPKHERKFSIHDDGFQSTALSCSIPAQVPTYADDETRKSPVCSPGARKNDVSGVGVGVGGDDGVVWEGQGFGAPVAVDGGLGGDGGGHGGDGSGGGYGGGDGGGGGEGGGGGGGGGGGEGGGGGGEGGGGG</sequence>
<dbReference type="Proteomes" id="UP000700596">
    <property type="component" value="Unassembled WGS sequence"/>
</dbReference>
<reference evidence="2" key="1">
    <citation type="journal article" date="2021" name="Nat. Commun.">
        <title>Genetic determinants of endophytism in the Arabidopsis root mycobiome.</title>
        <authorList>
            <person name="Mesny F."/>
            <person name="Miyauchi S."/>
            <person name="Thiergart T."/>
            <person name="Pickel B."/>
            <person name="Atanasova L."/>
            <person name="Karlsson M."/>
            <person name="Huettel B."/>
            <person name="Barry K.W."/>
            <person name="Haridas S."/>
            <person name="Chen C."/>
            <person name="Bauer D."/>
            <person name="Andreopoulos W."/>
            <person name="Pangilinan J."/>
            <person name="LaButti K."/>
            <person name="Riley R."/>
            <person name="Lipzen A."/>
            <person name="Clum A."/>
            <person name="Drula E."/>
            <person name="Henrissat B."/>
            <person name="Kohler A."/>
            <person name="Grigoriev I.V."/>
            <person name="Martin F.M."/>
            <person name="Hacquard S."/>
        </authorList>
    </citation>
    <scope>NUCLEOTIDE SEQUENCE</scope>
    <source>
        <strain evidence="2">MPI-CAGE-CH-0243</strain>
    </source>
</reference>
<organism evidence="2 3">
    <name type="scientific">Dendryphion nanum</name>
    <dbReference type="NCBI Taxonomy" id="256645"/>
    <lineage>
        <taxon>Eukaryota</taxon>
        <taxon>Fungi</taxon>
        <taxon>Dikarya</taxon>
        <taxon>Ascomycota</taxon>
        <taxon>Pezizomycotina</taxon>
        <taxon>Dothideomycetes</taxon>
        <taxon>Pleosporomycetidae</taxon>
        <taxon>Pleosporales</taxon>
        <taxon>Torulaceae</taxon>
        <taxon>Dendryphion</taxon>
    </lineage>
</organism>
<accession>A0A9P9DL82</accession>
<dbReference type="EMBL" id="JAGMWT010000010">
    <property type="protein sequence ID" value="KAH7121027.1"/>
    <property type="molecule type" value="Genomic_DNA"/>
</dbReference>
<name>A0A9P9DL82_9PLEO</name>
<protein>
    <submittedName>
        <fullName evidence="2">Uncharacterized protein</fullName>
    </submittedName>
</protein>
<feature type="region of interest" description="Disordered" evidence="1">
    <location>
        <begin position="115"/>
        <end position="169"/>
    </location>
</feature>
<gene>
    <name evidence="2" type="ORF">B0J11DRAFT_55261</name>
</gene>
<proteinExistence type="predicted"/>
<feature type="region of interest" description="Disordered" evidence="1">
    <location>
        <begin position="68"/>
        <end position="92"/>
    </location>
</feature>
<feature type="region of interest" description="Disordered" evidence="1">
    <location>
        <begin position="1"/>
        <end position="46"/>
    </location>
</feature>
<keyword evidence="3" id="KW-1185">Reference proteome</keyword>
<evidence type="ECO:0000313" key="2">
    <source>
        <dbReference type="EMBL" id="KAH7121027.1"/>
    </source>
</evidence>
<comment type="caution">
    <text evidence="2">The sequence shown here is derived from an EMBL/GenBank/DDBJ whole genome shotgun (WGS) entry which is preliminary data.</text>
</comment>
<dbReference type="AlphaFoldDB" id="A0A9P9DL82"/>
<evidence type="ECO:0000256" key="1">
    <source>
        <dbReference type="SAM" id="MobiDB-lite"/>
    </source>
</evidence>
<feature type="compositionally biased region" description="Gly residues" evidence="1">
    <location>
        <begin position="117"/>
        <end position="169"/>
    </location>
</feature>
<evidence type="ECO:0000313" key="3">
    <source>
        <dbReference type="Proteomes" id="UP000700596"/>
    </source>
</evidence>